<dbReference type="SMART" id="SM00298">
    <property type="entry name" value="CHROMO"/>
    <property type="match status" value="1"/>
</dbReference>
<dbReference type="InterPro" id="IPR019734">
    <property type="entry name" value="TPR_rpt"/>
</dbReference>
<dbReference type="AlphaFoldDB" id="A0A915P3M8"/>
<protein>
    <submittedName>
        <fullName evidence="5">Chromo domain-containing protein</fullName>
    </submittedName>
</protein>
<dbReference type="PANTHER" id="PTHR21068">
    <property type="entry name" value="SPARTIN"/>
    <property type="match status" value="1"/>
</dbReference>
<dbReference type="InterPro" id="IPR007330">
    <property type="entry name" value="MIT_dom"/>
</dbReference>
<feature type="region of interest" description="Disordered" evidence="2">
    <location>
        <begin position="1"/>
        <end position="81"/>
    </location>
</feature>
<dbReference type="GO" id="GO:0030514">
    <property type="term" value="P:negative regulation of BMP signaling pathway"/>
    <property type="evidence" value="ECO:0007669"/>
    <property type="project" value="TreeGrafter"/>
</dbReference>
<dbReference type="Pfam" id="PF00385">
    <property type="entry name" value="Chromo"/>
    <property type="match status" value="1"/>
</dbReference>
<evidence type="ECO:0000313" key="5">
    <source>
        <dbReference type="WBParaSite" id="scf7180000422404.g8893"/>
    </source>
</evidence>
<dbReference type="InterPro" id="IPR000953">
    <property type="entry name" value="Chromo/chromo_shadow_dom"/>
</dbReference>
<dbReference type="PROSITE" id="PS50005">
    <property type="entry name" value="TPR"/>
    <property type="match status" value="1"/>
</dbReference>
<keyword evidence="1" id="KW-0802">TPR repeat</keyword>
<reference evidence="5" key="1">
    <citation type="submission" date="2022-11" db="UniProtKB">
        <authorList>
            <consortium name="WormBaseParasite"/>
        </authorList>
    </citation>
    <scope>IDENTIFICATION</scope>
</reference>
<feature type="compositionally biased region" description="Acidic residues" evidence="2">
    <location>
        <begin position="18"/>
        <end position="38"/>
    </location>
</feature>
<dbReference type="SUPFAM" id="SSF54160">
    <property type="entry name" value="Chromo domain-like"/>
    <property type="match status" value="2"/>
</dbReference>
<evidence type="ECO:0000259" key="3">
    <source>
        <dbReference type="PROSITE" id="PS50013"/>
    </source>
</evidence>
<feature type="repeat" description="TPR" evidence="1">
    <location>
        <begin position="214"/>
        <end position="247"/>
    </location>
</feature>
<dbReference type="PROSITE" id="PS50013">
    <property type="entry name" value="CHROMO_2"/>
    <property type="match status" value="1"/>
</dbReference>
<sequence length="651" mass="72293">MSISDGSVSSGELPDIVDVVESDGTDGVDNESAYETDGVESNYETDMVDEFNCETDEDVYNKESDMGLKREDSSSSDGSIPTLKPKKQYVVEAICNKRVLPNGKVEYLLKWEGHPESEKSWEPEENLNCPELIEKFNVFQKRMLEAKPSGQVEEIIGSARCDNEIFYCVQYAGTDYSEFLPSRIVSKRWPLLLNFLIYSKMSNSDTVDCLFSEAYALIEQGLCYDEVNDKQNALLMYQKGLDLSQQAFELEKEPNSEKKENISKTSQGLSRVKELVQQRIEEIKNTKNEEISKEKISEIRGNLNTTFEPNAQLYYWLPDGVQLVIIEGDKTNAPTPPSSLAIFIELKQDETCSKNAPLPPAFIQVGTWVYPLRGPQLTTVMKNELGIYVLPNPTREHPQMFVGIILPRNISSQLEKEFVYALNQFSTIKESQVISEMSQEQKQRTSERIAKFLIDVGDKLAVGATSAATKTGKYMADKGEEYRANLEPTEQPTNIHPLIQNGVVILHKGSKVVAKVTRFVLDKIGDVGVAIGQKVADGLSGDGTGGRAFRSTATVVGGGITEASKTLIRCISDETVQTVNLRYGPEASQTTHHALHALGHTTLASFQIYEFGPRSIAGRMARKAGLQIVQGMGTQTETKPNVTQIVTKEKS</sequence>
<dbReference type="InterPro" id="IPR009686">
    <property type="entry name" value="Senescence/spartin_C"/>
</dbReference>
<feature type="domain" description="Chromo" evidence="3">
    <location>
        <begin position="89"/>
        <end position="136"/>
    </location>
</feature>
<dbReference type="GO" id="GO:0005886">
    <property type="term" value="C:plasma membrane"/>
    <property type="evidence" value="ECO:0007669"/>
    <property type="project" value="TreeGrafter"/>
</dbReference>
<accession>A0A915P3M8</accession>
<evidence type="ECO:0000313" key="4">
    <source>
        <dbReference type="Proteomes" id="UP000887560"/>
    </source>
</evidence>
<dbReference type="InterPro" id="IPR036181">
    <property type="entry name" value="MIT_dom_sf"/>
</dbReference>
<dbReference type="WBParaSite" id="scf7180000422404.g8893">
    <property type="protein sequence ID" value="scf7180000422404.g8893"/>
    <property type="gene ID" value="scf7180000422404.g8893"/>
</dbReference>
<evidence type="ECO:0000256" key="1">
    <source>
        <dbReference type="PROSITE-ProRule" id="PRU00339"/>
    </source>
</evidence>
<dbReference type="SMART" id="SM00745">
    <property type="entry name" value="MIT"/>
    <property type="match status" value="1"/>
</dbReference>
<proteinExistence type="predicted"/>
<feature type="compositionally biased region" description="Acidic residues" evidence="2">
    <location>
        <begin position="46"/>
        <end position="58"/>
    </location>
</feature>
<dbReference type="SUPFAM" id="SSF116846">
    <property type="entry name" value="MIT domain"/>
    <property type="match status" value="1"/>
</dbReference>
<dbReference type="Gene3D" id="2.40.50.40">
    <property type="match status" value="1"/>
</dbReference>
<dbReference type="CDD" id="cd00034">
    <property type="entry name" value="CSD"/>
    <property type="match status" value="1"/>
</dbReference>
<dbReference type="InterPro" id="IPR016197">
    <property type="entry name" value="Chromo-like_dom_sf"/>
</dbReference>
<dbReference type="InterPro" id="IPR023780">
    <property type="entry name" value="Chromo_domain"/>
</dbReference>
<dbReference type="Pfam" id="PF06911">
    <property type="entry name" value="Senescence"/>
    <property type="match status" value="1"/>
</dbReference>
<dbReference type="PANTHER" id="PTHR21068:SF43">
    <property type="entry name" value="SPARTIN"/>
    <property type="match status" value="1"/>
</dbReference>
<feature type="compositionally biased region" description="Basic and acidic residues" evidence="2">
    <location>
        <begin position="59"/>
        <end position="73"/>
    </location>
</feature>
<organism evidence="4 5">
    <name type="scientific">Meloidogyne floridensis</name>
    <dbReference type="NCBI Taxonomy" id="298350"/>
    <lineage>
        <taxon>Eukaryota</taxon>
        <taxon>Metazoa</taxon>
        <taxon>Ecdysozoa</taxon>
        <taxon>Nematoda</taxon>
        <taxon>Chromadorea</taxon>
        <taxon>Rhabditida</taxon>
        <taxon>Tylenchina</taxon>
        <taxon>Tylenchomorpha</taxon>
        <taxon>Tylenchoidea</taxon>
        <taxon>Meloidogynidae</taxon>
        <taxon>Meloidogyninae</taxon>
        <taxon>Meloidogyne</taxon>
    </lineage>
</organism>
<dbReference type="InterPro" id="IPR045036">
    <property type="entry name" value="Spartin-like"/>
</dbReference>
<name>A0A915P3M8_9BILA</name>
<keyword evidence="4" id="KW-1185">Reference proteome</keyword>
<dbReference type="Gene3D" id="1.20.58.80">
    <property type="entry name" value="Phosphotransferase system, lactose/cellobiose-type IIA subunit"/>
    <property type="match status" value="1"/>
</dbReference>
<dbReference type="Proteomes" id="UP000887560">
    <property type="component" value="Unplaced"/>
</dbReference>
<dbReference type="GO" id="GO:0051301">
    <property type="term" value="P:cell division"/>
    <property type="evidence" value="ECO:0007669"/>
    <property type="project" value="TreeGrafter"/>
</dbReference>
<feature type="compositionally biased region" description="Polar residues" evidence="2">
    <location>
        <begin position="1"/>
        <end position="10"/>
    </location>
</feature>
<evidence type="ECO:0000256" key="2">
    <source>
        <dbReference type="SAM" id="MobiDB-lite"/>
    </source>
</evidence>